<dbReference type="InterPro" id="IPR015947">
    <property type="entry name" value="PUA-like_sf"/>
</dbReference>
<dbReference type="AlphaFoldDB" id="A0A1J5TU20"/>
<dbReference type="SMART" id="SM01022">
    <property type="entry name" value="ASCH"/>
    <property type="match status" value="1"/>
</dbReference>
<feature type="domain" description="ASCH" evidence="1">
    <location>
        <begin position="18"/>
        <end position="112"/>
    </location>
</feature>
<dbReference type="InterPro" id="IPR007374">
    <property type="entry name" value="ASCH_domain"/>
</dbReference>
<reference evidence="2" key="1">
    <citation type="submission" date="2016-10" db="EMBL/GenBank/DDBJ databases">
        <title>Sequence of Gallionella enrichment culture.</title>
        <authorList>
            <person name="Poehlein A."/>
            <person name="Muehling M."/>
            <person name="Daniel R."/>
        </authorList>
    </citation>
    <scope>NUCLEOTIDE SEQUENCE</scope>
</reference>
<dbReference type="EMBL" id="MLJW01000001">
    <property type="protein sequence ID" value="OIR19965.1"/>
    <property type="molecule type" value="Genomic_DNA"/>
</dbReference>
<comment type="caution">
    <text evidence="2">The sequence shown here is derived from an EMBL/GenBank/DDBJ whole genome shotgun (WGS) entry which is preliminary data.</text>
</comment>
<sequence length="153" mass="17412">MTTRTKDLFSKLPRVALISIRPCYVEKILSGEKRLEFRRSWAAEPVDVLVIYSTSPTQKIVATVNVVDIIEGSPTALWELAKEKGGGVTRQLIYDYFEGKKSGFAIEIADVLEFEQPVDPKKIFKDFVAPQSFRYIDFKDYAKILSKSWKGKA</sequence>
<gene>
    <name evidence="2" type="ORF">GALL_08510</name>
</gene>
<evidence type="ECO:0000313" key="2">
    <source>
        <dbReference type="EMBL" id="OIR19965.1"/>
    </source>
</evidence>
<name>A0A1J5TU20_9ZZZZ</name>
<accession>A0A1J5TU20</accession>
<protein>
    <recommendedName>
        <fullName evidence="1">ASCH domain-containing protein</fullName>
    </recommendedName>
</protein>
<dbReference type="Pfam" id="PF04266">
    <property type="entry name" value="ASCH"/>
    <property type="match status" value="1"/>
</dbReference>
<proteinExistence type="predicted"/>
<dbReference type="Gene3D" id="2.30.130.30">
    <property type="entry name" value="Hypothetical protein"/>
    <property type="match status" value="1"/>
</dbReference>
<dbReference type="SUPFAM" id="SSF88697">
    <property type="entry name" value="PUA domain-like"/>
    <property type="match status" value="1"/>
</dbReference>
<organism evidence="2">
    <name type="scientific">mine drainage metagenome</name>
    <dbReference type="NCBI Taxonomy" id="410659"/>
    <lineage>
        <taxon>unclassified sequences</taxon>
        <taxon>metagenomes</taxon>
        <taxon>ecological metagenomes</taxon>
    </lineage>
</organism>
<evidence type="ECO:0000259" key="1">
    <source>
        <dbReference type="SMART" id="SM01022"/>
    </source>
</evidence>